<dbReference type="GO" id="GO:0034727">
    <property type="term" value="P:piecemeal microautophagy of the nucleus"/>
    <property type="evidence" value="ECO:0007669"/>
    <property type="project" value="TreeGrafter"/>
</dbReference>
<gene>
    <name evidence="2" type="ORF">FOMPIDRAFT_1026665</name>
</gene>
<dbReference type="EMBL" id="KE504312">
    <property type="protein sequence ID" value="EPS92977.1"/>
    <property type="molecule type" value="Genomic_DNA"/>
</dbReference>
<dbReference type="PANTHER" id="PTHR10953:SF3">
    <property type="entry name" value="UBIQUITIN-LIKE MODIFIER-ACTIVATING ENZYME ATG7"/>
    <property type="match status" value="1"/>
</dbReference>
<dbReference type="GO" id="GO:0000422">
    <property type="term" value="P:autophagy of mitochondrion"/>
    <property type="evidence" value="ECO:0007669"/>
    <property type="project" value="TreeGrafter"/>
</dbReference>
<dbReference type="Gene3D" id="3.40.50.720">
    <property type="entry name" value="NAD(P)-binding Rossmann-like Domain"/>
    <property type="match status" value="1"/>
</dbReference>
<dbReference type="GO" id="GO:0019778">
    <property type="term" value="F:Atg12 activating enzyme activity"/>
    <property type="evidence" value="ECO:0007669"/>
    <property type="project" value="TreeGrafter"/>
</dbReference>
<dbReference type="GO" id="GO:0000407">
    <property type="term" value="C:phagophore assembly site"/>
    <property type="evidence" value="ECO:0007669"/>
    <property type="project" value="TreeGrafter"/>
</dbReference>
<organism evidence="2 3">
    <name type="scientific">Fomitopsis schrenkii</name>
    <name type="common">Brown rot fungus</name>
    <dbReference type="NCBI Taxonomy" id="2126942"/>
    <lineage>
        <taxon>Eukaryota</taxon>
        <taxon>Fungi</taxon>
        <taxon>Dikarya</taxon>
        <taxon>Basidiomycota</taxon>
        <taxon>Agaricomycotina</taxon>
        <taxon>Agaricomycetes</taxon>
        <taxon>Polyporales</taxon>
        <taxon>Fomitopsis</taxon>
    </lineage>
</organism>
<proteinExistence type="predicted"/>
<dbReference type="InterPro" id="IPR045886">
    <property type="entry name" value="ThiF/MoeB/HesA"/>
</dbReference>
<dbReference type="InterPro" id="IPR035985">
    <property type="entry name" value="Ubiquitin-activating_enz"/>
</dbReference>
<evidence type="ECO:0000313" key="3">
    <source>
        <dbReference type="Proteomes" id="UP000015241"/>
    </source>
</evidence>
<protein>
    <recommendedName>
        <fullName evidence="1">THIF-type NAD/FAD binding fold domain-containing protein</fullName>
    </recommendedName>
</protein>
<dbReference type="GO" id="GO:0006995">
    <property type="term" value="P:cellular response to nitrogen starvation"/>
    <property type="evidence" value="ECO:0007669"/>
    <property type="project" value="TreeGrafter"/>
</dbReference>
<dbReference type="STRING" id="743788.S8DJF8"/>
<sequence length="202" mass="22037">MQRKLGPRVAGLTQVMDPLRLTSHGAGGGPEPVIWSSSVDASRPGLSLIKSQITRTLMGWGVRTITIVDSSRVSFSNPVRELLFELNGRKPKAACAAELLKRFFLRVNATKRSLSVPIPYRPISRASVAQANADVTALEALFDTLDAIFLLMESCESRWLLTALGFDMFAVMCCGAHSTEAKGERLSGYYCDDIVTPTDTQL</sequence>
<dbReference type="GO" id="GO:0019779">
    <property type="term" value="F:Atg8 activating enzyme activity"/>
    <property type="evidence" value="ECO:0007669"/>
    <property type="project" value="TreeGrafter"/>
</dbReference>
<dbReference type="Pfam" id="PF00899">
    <property type="entry name" value="ThiF"/>
    <property type="match status" value="1"/>
</dbReference>
<dbReference type="InParanoid" id="S8DJF8"/>
<accession>S8DJF8</accession>
<dbReference type="Proteomes" id="UP000015241">
    <property type="component" value="Unassembled WGS sequence"/>
</dbReference>
<dbReference type="AlphaFoldDB" id="S8DJF8"/>
<dbReference type="eggNOG" id="KOG2337">
    <property type="taxonomic scope" value="Eukaryota"/>
</dbReference>
<name>S8DJF8_FOMSC</name>
<dbReference type="OrthoDB" id="338614at2759"/>
<reference evidence="2 3" key="1">
    <citation type="journal article" date="2012" name="Science">
        <title>The Paleozoic origin of enzymatic lignin decomposition reconstructed from 31 fungal genomes.</title>
        <authorList>
            <person name="Floudas D."/>
            <person name="Binder M."/>
            <person name="Riley R."/>
            <person name="Barry K."/>
            <person name="Blanchette R.A."/>
            <person name="Henrissat B."/>
            <person name="Martinez A.T."/>
            <person name="Otillar R."/>
            <person name="Spatafora J.W."/>
            <person name="Yadav J.S."/>
            <person name="Aerts A."/>
            <person name="Benoit I."/>
            <person name="Boyd A."/>
            <person name="Carlson A."/>
            <person name="Copeland A."/>
            <person name="Coutinho P.M."/>
            <person name="de Vries R.P."/>
            <person name="Ferreira P."/>
            <person name="Findley K."/>
            <person name="Foster B."/>
            <person name="Gaskell J."/>
            <person name="Glotzer D."/>
            <person name="Gorecki P."/>
            <person name="Heitman J."/>
            <person name="Hesse C."/>
            <person name="Hori C."/>
            <person name="Igarashi K."/>
            <person name="Jurgens J.A."/>
            <person name="Kallen N."/>
            <person name="Kersten P."/>
            <person name="Kohler A."/>
            <person name="Kuees U."/>
            <person name="Kumar T.K.A."/>
            <person name="Kuo A."/>
            <person name="LaButti K."/>
            <person name="Larrondo L.F."/>
            <person name="Lindquist E."/>
            <person name="Ling A."/>
            <person name="Lombard V."/>
            <person name="Lucas S."/>
            <person name="Lundell T."/>
            <person name="Martin R."/>
            <person name="McLaughlin D.J."/>
            <person name="Morgenstern I."/>
            <person name="Morin E."/>
            <person name="Murat C."/>
            <person name="Nagy L.G."/>
            <person name="Nolan M."/>
            <person name="Ohm R.A."/>
            <person name="Patyshakuliyeva A."/>
            <person name="Rokas A."/>
            <person name="Ruiz-Duenas F.J."/>
            <person name="Sabat G."/>
            <person name="Salamov A."/>
            <person name="Samejima M."/>
            <person name="Schmutz J."/>
            <person name="Slot J.C."/>
            <person name="St John F."/>
            <person name="Stenlid J."/>
            <person name="Sun H."/>
            <person name="Sun S."/>
            <person name="Syed K."/>
            <person name="Tsang A."/>
            <person name="Wiebenga A."/>
            <person name="Young D."/>
            <person name="Pisabarro A."/>
            <person name="Eastwood D.C."/>
            <person name="Martin F."/>
            <person name="Cullen D."/>
            <person name="Grigoriev I.V."/>
            <person name="Hibbett D.S."/>
        </authorList>
    </citation>
    <scope>NUCLEOTIDE SEQUENCE</scope>
    <source>
        <strain evidence="3">FP-58527</strain>
    </source>
</reference>
<feature type="domain" description="THIF-type NAD/FAD binding fold" evidence="1">
    <location>
        <begin position="52"/>
        <end position="164"/>
    </location>
</feature>
<dbReference type="PANTHER" id="PTHR10953">
    <property type="entry name" value="UBIQUITIN-ACTIVATING ENZYME E1"/>
    <property type="match status" value="1"/>
</dbReference>
<dbReference type="GO" id="GO:0000045">
    <property type="term" value="P:autophagosome assembly"/>
    <property type="evidence" value="ECO:0007669"/>
    <property type="project" value="TreeGrafter"/>
</dbReference>
<keyword evidence="3" id="KW-1185">Reference proteome</keyword>
<dbReference type="InterPro" id="IPR000594">
    <property type="entry name" value="ThiF_NAD_FAD-bd"/>
</dbReference>
<dbReference type="GO" id="GO:0032446">
    <property type="term" value="P:protein modification by small protein conjugation"/>
    <property type="evidence" value="ECO:0007669"/>
    <property type="project" value="TreeGrafter"/>
</dbReference>
<dbReference type="SUPFAM" id="SSF69572">
    <property type="entry name" value="Activating enzymes of the ubiquitin-like proteins"/>
    <property type="match status" value="1"/>
</dbReference>
<evidence type="ECO:0000259" key="1">
    <source>
        <dbReference type="Pfam" id="PF00899"/>
    </source>
</evidence>
<evidence type="ECO:0000313" key="2">
    <source>
        <dbReference type="EMBL" id="EPS92977.1"/>
    </source>
</evidence>
<dbReference type="HOGENOM" id="CLU_1354650_0_0_1"/>